<dbReference type="GO" id="GO:0008483">
    <property type="term" value="F:transaminase activity"/>
    <property type="evidence" value="ECO:0007669"/>
    <property type="project" value="UniProtKB-KW"/>
</dbReference>
<dbReference type="EMBL" id="JAQOMS010000002">
    <property type="protein sequence ID" value="MDC2889222.1"/>
    <property type="molecule type" value="Genomic_DNA"/>
</dbReference>
<dbReference type="InterPro" id="IPR051446">
    <property type="entry name" value="HTH_trans_reg/aminotransferase"/>
</dbReference>
<dbReference type="InterPro" id="IPR004839">
    <property type="entry name" value="Aminotransferase_I/II_large"/>
</dbReference>
<name>A0ABT5FF27_9GAMM</name>
<dbReference type="InterPro" id="IPR015424">
    <property type="entry name" value="PyrdxlP-dep_Trfase"/>
</dbReference>
<reference evidence="2 3" key="1">
    <citation type="submission" date="2023-01" db="EMBL/GenBank/DDBJ databases">
        <title>Psychrosphaera sp. nov., isolated from marine algae.</title>
        <authorList>
            <person name="Bayburt H."/>
            <person name="Choi B.J."/>
            <person name="Kim J.M."/>
            <person name="Choi D.G."/>
            <person name="Jeon C.O."/>
        </authorList>
    </citation>
    <scope>NUCLEOTIDE SEQUENCE [LARGE SCALE GENOMIC DNA]</scope>
    <source>
        <strain evidence="2 3">G1-22</strain>
    </source>
</reference>
<dbReference type="CDD" id="cd00609">
    <property type="entry name" value="AAT_like"/>
    <property type="match status" value="1"/>
</dbReference>
<feature type="domain" description="Aminotransferase class I/classII large" evidence="1">
    <location>
        <begin position="8"/>
        <end position="308"/>
    </location>
</feature>
<dbReference type="Pfam" id="PF00155">
    <property type="entry name" value="Aminotran_1_2"/>
    <property type="match status" value="1"/>
</dbReference>
<protein>
    <submittedName>
        <fullName evidence="2">PLP-dependent aminotransferase family protein</fullName>
    </submittedName>
</protein>
<dbReference type="Proteomes" id="UP001528411">
    <property type="component" value="Unassembled WGS sequence"/>
</dbReference>
<evidence type="ECO:0000259" key="1">
    <source>
        <dbReference type="Pfam" id="PF00155"/>
    </source>
</evidence>
<dbReference type="Gene3D" id="3.40.640.10">
    <property type="entry name" value="Type I PLP-dependent aspartate aminotransferase-like (Major domain)"/>
    <property type="match status" value="1"/>
</dbReference>
<accession>A0ABT5FF27</accession>
<dbReference type="InterPro" id="IPR015421">
    <property type="entry name" value="PyrdxlP-dep_Trfase_major"/>
</dbReference>
<comment type="caution">
    <text evidence="2">The sequence shown here is derived from an EMBL/GenBank/DDBJ whole genome shotgun (WGS) entry which is preliminary data.</text>
</comment>
<evidence type="ECO:0000313" key="2">
    <source>
        <dbReference type="EMBL" id="MDC2889222.1"/>
    </source>
</evidence>
<proteinExistence type="predicted"/>
<gene>
    <name evidence="2" type="ORF">PN838_11135</name>
</gene>
<evidence type="ECO:0000313" key="3">
    <source>
        <dbReference type="Proteomes" id="UP001528411"/>
    </source>
</evidence>
<dbReference type="SUPFAM" id="SSF53383">
    <property type="entry name" value="PLP-dependent transferases"/>
    <property type="match status" value="1"/>
</dbReference>
<keyword evidence="2" id="KW-0808">Transferase</keyword>
<dbReference type="PANTHER" id="PTHR46577">
    <property type="entry name" value="HTH-TYPE TRANSCRIPTIONAL REGULATORY PROTEIN GABR"/>
    <property type="match status" value="1"/>
</dbReference>
<dbReference type="RefSeq" id="WP_272180705.1">
    <property type="nucleotide sequence ID" value="NZ_JAQOMS010000002.1"/>
</dbReference>
<keyword evidence="3" id="KW-1185">Reference proteome</keyword>
<keyword evidence="2" id="KW-0032">Aminotransferase</keyword>
<organism evidence="2 3">
    <name type="scientific">Psychrosphaera algicola</name>
    <dbReference type="NCBI Taxonomy" id="3023714"/>
    <lineage>
        <taxon>Bacteria</taxon>
        <taxon>Pseudomonadati</taxon>
        <taxon>Pseudomonadota</taxon>
        <taxon>Gammaproteobacteria</taxon>
        <taxon>Alteromonadales</taxon>
        <taxon>Pseudoalteromonadaceae</taxon>
        <taxon>Psychrosphaera</taxon>
    </lineage>
</organism>
<dbReference type="PANTHER" id="PTHR46577:SF1">
    <property type="entry name" value="HTH-TYPE TRANSCRIPTIONAL REGULATORY PROTEIN GABR"/>
    <property type="match status" value="1"/>
</dbReference>
<sequence length="433" mass="49584">MLLDEIRTKILPRRGIQASKDEILITVGSQQALYLVAELFVDKSVTVAVEEPGYPEMRELLLQRGASLRYQDVDNNGMVVNDTLNECNAVYVTPSHQTPTSVTMSMERRDQLLKKAQEQDLIIIEDDFEFESNFLGQPHPALRSLDTENRVVYISCLSKVLASGIQMGFVVAEASVILELKKLRKLMLRNPPLNNQRAVAYFLSLGYYDAYMMQLHKLFFERWLSLREALNIYLPNCVDTGPIQGGTAYWITGPKELDGEHLREQAAAKGILIEPVKRYFAKSDYPENCFRMGITSIPNERIQIGVKKLADLIHQLTEEFEEKLTNAKGRLLTGEKLKQALTNVRLECQMVYGVPCTIDLLADGTMLSHTGGKDDEYDSGHWWIEGGKYYRKWDLWGYGEEKCFYVVQDGEQMKWFDQNYCFVRELDIIGEIT</sequence>